<evidence type="ECO:0000313" key="3">
    <source>
        <dbReference type="Proteomes" id="UP000737113"/>
    </source>
</evidence>
<dbReference type="EMBL" id="JAAXYH010000007">
    <property type="protein sequence ID" value="NMH65815.1"/>
    <property type="molecule type" value="Genomic_DNA"/>
</dbReference>
<evidence type="ECO:0000256" key="1">
    <source>
        <dbReference type="SAM" id="Phobius"/>
    </source>
</evidence>
<feature type="transmembrane region" description="Helical" evidence="1">
    <location>
        <begin position="62"/>
        <end position="82"/>
    </location>
</feature>
<accession>A0A972FTD4</accession>
<keyword evidence="1" id="KW-0472">Membrane</keyword>
<feature type="transmembrane region" description="Helical" evidence="1">
    <location>
        <begin position="38"/>
        <end position="56"/>
    </location>
</feature>
<evidence type="ECO:0008006" key="4">
    <source>
        <dbReference type="Google" id="ProtNLM"/>
    </source>
</evidence>
<sequence length="83" mass="8715">MPLVARIAAAIFGGYACSAVFCVALARLLPLSKADSTLTAMMSSFVLYAVAVIYAFGATSVWRVWGLLAGLPLLCYALLQLLG</sequence>
<proteinExistence type="predicted"/>
<name>A0A972FTD4_9GAMM</name>
<keyword evidence="1" id="KW-0812">Transmembrane</keyword>
<comment type="caution">
    <text evidence="2">The sequence shown here is derived from an EMBL/GenBank/DDBJ whole genome shotgun (WGS) entry which is preliminary data.</text>
</comment>
<dbReference type="AlphaFoldDB" id="A0A972FTD4"/>
<keyword evidence="3" id="KW-1185">Reference proteome</keyword>
<feature type="transmembrane region" description="Helical" evidence="1">
    <location>
        <begin position="6"/>
        <end position="26"/>
    </location>
</feature>
<dbReference type="PROSITE" id="PS51257">
    <property type="entry name" value="PROKAR_LIPOPROTEIN"/>
    <property type="match status" value="1"/>
</dbReference>
<gene>
    <name evidence="2" type="ORF">HC757_11665</name>
</gene>
<dbReference type="Proteomes" id="UP000737113">
    <property type="component" value="Unassembled WGS sequence"/>
</dbReference>
<protein>
    <recommendedName>
        <fullName evidence="4">Iron transporter</fullName>
    </recommendedName>
</protein>
<evidence type="ECO:0000313" key="2">
    <source>
        <dbReference type="EMBL" id="NMH65815.1"/>
    </source>
</evidence>
<keyword evidence="1" id="KW-1133">Transmembrane helix</keyword>
<reference evidence="2" key="1">
    <citation type="submission" date="2020-04" db="EMBL/GenBank/DDBJ databases">
        <title>Description of Shewanella salipaludis sp. nov., isolated from a salt marsh.</title>
        <authorList>
            <person name="Park S."/>
            <person name="Yoon J.-H."/>
        </authorList>
    </citation>
    <scope>NUCLEOTIDE SEQUENCE</scope>
    <source>
        <strain evidence="2">SHSM-M6</strain>
    </source>
</reference>
<organism evidence="2 3">
    <name type="scientific">Shewanella salipaludis</name>
    <dbReference type="NCBI Taxonomy" id="2723052"/>
    <lineage>
        <taxon>Bacteria</taxon>
        <taxon>Pseudomonadati</taxon>
        <taxon>Pseudomonadota</taxon>
        <taxon>Gammaproteobacteria</taxon>
        <taxon>Alteromonadales</taxon>
        <taxon>Shewanellaceae</taxon>
        <taxon>Shewanella</taxon>
    </lineage>
</organism>